<comment type="caution">
    <text evidence="3">The sequence shown here is derived from an EMBL/GenBank/DDBJ whole genome shotgun (WGS) entry which is preliminary data.</text>
</comment>
<evidence type="ECO:0000256" key="1">
    <source>
        <dbReference type="SAM" id="MobiDB-lite"/>
    </source>
</evidence>
<reference evidence="3 4" key="1">
    <citation type="submission" date="2012-08" db="EMBL/GenBank/DDBJ databases">
        <title>Whole genome shotgun sequence of Kineosphaera limosa NBRC 100340.</title>
        <authorList>
            <person name="Yoshida I."/>
            <person name="Isaki S."/>
            <person name="Hosoyama A."/>
            <person name="Tsuchikane K."/>
            <person name="Katsumata H."/>
            <person name="Ando Y."/>
            <person name="Ohji S."/>
            <person name="Hamada M."/>
            <person name="Tamura T."/>
            <person name="Yamazoe A."/>
            <person name="Yamazaki S."/>
            <person name="Fujita N."/>
        </authorList>
    </citation>
    <scope>NUCLEOTIDE SEQUENCE [LARGE SCALE GENOMIC DNA]</scope>
    <source>
        <strain evidence="3 4">NBRC 100340</strain>
    </source>
</reference>
<evidence type="ECO:0000313" key="3">
    <source>
        <dbReference type="EMBL" id="GAB94522.1"/>
    </source>
</evidence>
<dbReference type="GO" id="GO:0019684">
    <property type="term" value="P:photosynthesis, light reaction"/>
    <property type="evidence" value="ECO:0007669"/>
    <property type="project" value="InterPro"/>
</dbReference>
<evidence type="ECO:0000313" key="4">
    <source>
        <dbReference type="Proteomes" id="UP000008366"/>
    </source>
</evidence>
<dbReference type="AlphaFoldDB" id="K6WQY9"/>
<name>K6WQY9_9MICO</name>
<gene>
    <name evidence="3" type="ORF">KILIM_005_01390</name>
</gene>
<dbReference type="STRING" id="1184609.KILIM_005_01390"/>
<dbReference type="Proteomes" id="UP000008366">
    <property type="component" value="Unassembled WGS sequence"/>
</dbReference>
<evidence type="ECO:0000259" key="2">
    <source>
        <dbReference type="Pfam" id="PF05239"/>
    </source>
</evidence>
<feature type="compositionally biased region" description="Acidic residues" evidence="1">
    <location>
        <begin position="135"/>
        <end position="144"/>
    </location>
</feature>
<accession>K6WQY9</accession>
<sequence>MFGTNMTQEDLRELYDANVVDESGDKIGGVGQIYLDDQTERPTWATVKTGLFGTKETFVPLAEASLDGADIRVPYSKDFVKDAPQIDADHHITAQEEDELYGYYQTAAGDVRLRKHERAGGQAESRERAGTAEQAGDDEERANG</sequence>
<feature type="region of interest" description="Disordered" evidence="1">
    <location>
        <begin position="114"/>
        <end position="144"/>
    </location>
</feature>
<proteinExistence type="predicted"/>
<feature type="domain" description="PRC-barrel" evidence="2">
    <location>
        <begin position="6"/>
        <end position="78"/>
    </location>
</feature>
<dbReference type="Pfam" id="PF05239">
    <property type="entry name" value="PRC"/>
    <property type="match status" value="1"/>
</dbReference>
<dbReference type="GO" id="GO:0030077">
    <property type="term" value="C:plasma membrane light-harvesting complex"/>
    <property type="evidence" value="ECO:0007669"/>
    <property type="project" value="InterPro"/>
</dbReference>
<dbReference type="EMBL" id="BAHD01000005">
    <property type="protein sequence ID" value="GAB94522.1"/>
    <property type="molecule type" value="Genomic_DNA"/>
</dbReference>
<protein>
    <recommendedName>
        <fullName evidence="2">PRC-barrel domain-containing protein</fullName>
    </recommendedName>
</protein>
<dbReference type="RefSeq" id="WP_006591055.1">
    <property type="nucleotide sequence ID" value="NZ_BAHD01000005.1"/>
</dbReference>
<dbReference type="InterPro" id="IPR011033">
    <property type="entry name" value="PRC_barrel-like_sf"/>
</dbReference>
<keyword evidence="4" id="KW-1185">Reference proteome</keyword>
<dbReference type="eggNOG" id="COG3861">
    <property type="taxonomic scope" value="Bacteria"/>
</dbReference>
<dbReference type="Gene3D" id="3.90.50.10">
    <property type="entry name" value="Photosynthetic Reaction Center, subunit H, domain 2"/>
    <property type="match status" value="1"/>
</dbReference>
<organism evidence="3 4">
    <name type="scientific">Kineosphaera limosa NBRC 100340</name>
    <dbReference type="NCBI Taxonomy" id="1184609"/>
    <lineage>
        <taxon>Bacteria</taxon>
        <taxon>Bacillati</taxon>
        <taxon>Actinomycetota</taxon>
        <taxon>Actinomycetes</taxon>
        <taxon>Micrococcales</taxon>
        <taxon>Dermatophilaceae</taxon>
        <taxon>Kineosphaera</taxon>
    </lineage>
</organism>
<dbReference type="OrthoDB" id="3712018at2"/>
<dbReference type="InterPro" id="IPR014747">
    <property type="entry name" value="Bac_photo_RC_H_C"/>
</dbReference>
<dbReference type="InterPro" id="IPR027275">
    <property type="entry name" value="PRC-brl_dom"/>
</dbReference>
<dbReference type="SUPFAM" id="SSF50346">
    <property type="entry name" value="PRC-barrel domain"/>
    <property type="match status" value="1"/>
</dbReference>